<dbReference type="Pfam" id="PF03168">
    <property type="entry name" value="LEA_2"/>
    <property type="match status" value="1"/>
</dbReference>
<dbReference type="InterPro" id="IPR004864">
    <property type="entry name" value="LEA_2"/>
</dbReference>
<sequence>MPDPGSLKWDDITKLEVPLKVPYNILMSLMKDIGRDWDLDYEMRIGLTFDLPIIGNFTLPVSKKGELKLPTLSDVF</sequence>
<name>A0A9P9ZAL7_9POAL</name>
<dbReference type="PANTHER" id="PTHR31459">
    <property type="match status" value="1"/>
</dbReference>
<evidence type="ECO:0000313" key="2">
    <source>
        <dbReference type="EMBL" id="KAJ1685138.1"/>
    </source>
</evidence>
<dbReference type="AlphaFoldDB" id="A0A9P9ZAL7"/>
<keyword evidence="3" id="KW-1185">Reference proteome</keyword>
<feature type="domain" description="Late embryogenesis abundant protein LEA-2 subgroup" evidence="1">
    <location>
        <begin position="2"/>
        <end position="65"/>
    </location>
</feature>
<dbReference type="SUPFAM" id="SSF117070">
    <property type="entry name" value="LEA14-like"/>
    <property type="match status" value="1"/>
</dbReference>
<comment type="caution">
    <text evidence="2">The sequence shown here is derived from an EMBL/GenBank/DDBJ whole genome shotgun (WGS) entry which is preliminary data.</text>
</comment>
<protein>
    <recommendedName>
        <fullName evidence="1">Late embryogenesis abundant protein LEA-2 subgroup domain-containing protein</fullName>
    </recommendedName>
</protein>
<dbReference type="Proteomes" id="UP001151287">
    <property type="component" value="Unassembled WGS sequence"/>
</dbReference>
<accession>A0A9P9ZAL7</accession>
<reference evidence="2" key="1">
    <citation type="journal article" date="2022" name="Cell">
        <title>Repeat-based holocentromeres influence genome architecture and karyotype evolution.</title>
        <authorList>
            <person name="Hofstatter P.G."/>
            <person name="Thangavel G."/>
            <person name="Lux T."/>
            <person name="Neumann P."/>
            <person name="Vondrak T."/>
            <person name="Novak P."/>
            <person name="Zhang M."/>
            <person name="Costa L."/>
            <person name="Castellani M."/>
            <person name="Scott A."/>
            <person name="Toegelov H."/>
            <person name="Fuchs J."/>
            <person name="Mata-Sucre Y."/>
            <person name="Dias Y."/>
            <person name="Vanzela A.L.L."/>
            <person name="Huettel B."/>
            <person name="Almeida C.C.S."/>
            <person name="Simkova H."/>
            <person name="Souza G."/>
            <person name="Pedrosa-Harand A."/>
            <person name="Macas J."/>
            <person name="Mayer K.F.X."/>
            <person name="Houben A."/>
            <person name="Marques A."/>
        </authorList>
    </citation>
    <scope>NUCLEOTIDE SEQUENCE</scope>
    <source>
        <strain evidence="2">RhyBre1mFocal</strain>
    </source>
</reference>
<dbReference type="OrthoDB" id="588983at2759"/>
<dbReference type="Gene3D" id="2.60.40.1820">
    <property type="match status" value="1"/>
</dbReference>
<evidence type="ECO:0000313" key="3">
    <source>
        <dbReference type="Proteomes" id="UP001151287"/>
    </source>
</evidence>
<gene>
    <name evidence="2" type="ORF">LUZ63_016528</name>
</gene>
<organism evidence="2 3">
    <name type="scientific">Rhynchospora breviuscula</name>
    <dbReference type="NCBI Taxonomy" id="2022672"/>
    <lineage>
        <taxon>Eukaryota</taxon>
        <taxon>Viridiplantae</taxon>
        <taxon>Streptophyta</taxon>
        <taxon>Embryophyta</taxon>
        <taxon>Tracheophyta</taxon>
        <taxon>Spermatophyta</taxon>
        <taxon>Magnoliopsida</taxon>
        <taxon>Liliopsida</taxon>
        <taxon>Poales</taxon>
        <taxon>Cyperaceae</taxon>
        <taxon>Cyperoideae</taxon>
        <taxon>Rhynchosporeae</taxon>
        <taxon>Rhynchospora</taxon>
    </lineage>
</organism>
<dbReference type="EMBL" id="JAMQYH010000005">
    <property type="protein sequence ID" value="KAJ1685138.1"/>
    <property type="molecule type" value="Genomic_DNA"/>
</dbReference>
<dbReference type="GO" id="GO:0005829">
    <property type="term" value="C:cytosol"/>
    <property type="evidence" value="ECO:0007669"/>
    <property type="project" value="TreeGrafter"/>
</dbReference>
<evidence type="ECO:0000259" key="1">
    <source>
        <dbReference type="Pfam" id="PF03168"/>
    </source>
</evidence>
<dbReference type="PANTHER" id="PTHR31459:SF19">
    <property type="entry name" value="DESICCATION-RELATED PROTEIN LEA14-RELATED"/>
    <property type="match status" value="1"/>
</dbReference>
<proteinExistence type="predicted"/>
<dbReference type="InterPro" id="IPR045043">
    <property type="entry name" value="Lea14-like"/>
</dbReference>